<comment type="pathway">
    <text evidence="3">Protein modification; protein ubiquitination.</text>
</comment>
<dbReference type="SMART" id="SM00185">
    <property type="entry name" value="ARM"/>
    <property type="match status" value="5"/>
</dbReference>
<feature type="repeat" description="ARM" evidence="8">
    <location>
        <begin position="460"/>
        <end position="502"/>
    </location>
</feature>
<accession>A0AAN8ZLY6</accession>
<dbReference type="AlphaFoldDB" id="A0AAN8ZLY6"/>
<evidence type="ECO:0000256" key="5">
    <source>
        <dbReference type="ARBA" id="ARBA00022679"/>
    </source>
</evidence>
<dbReference type="Gene3D" id="1.20.930.20">
    <property type="entry name" value="Adaptor protein Cbl, N-terminal domain"/>
    <property type="match status" value="1"/>
</dbReference>
<dbReference type="FunFam" id="1.20.930.20:FF:000002">
    <property type="entry name" value="RING-type E3 ubiquitin transferase"/>
    <property type="match status" value="1"/>
</dbReference>
<evidence type="ECO:0000256" key="8">
    <source>
        <dbReference type="PROSITE-ProRule" id="PRU00259"/>
    </source>
</evidence>
<evidence type="ECO:0000256" key="2">
    <source>
        <dbReference type="ARBA" id="ARBA00003861"/>
    </source>
</evidence>
<dbReference type="PANTHER" id="PTHR23315:SF349">
    <property type="entry name" value="U-BOX DOMAIN-CONTAINING PROTEIN 15"/>
    <property type="match status" value="1"/>
</dbReference>
<dbReference type="EMBL" id="JBAMMX010000006">
    <property type="protein sequence ID" value="KAK6939078.1"/>
    <property type="molecule type" value="Genomic_DNA"/>
</dbReference>
<dbReference type="Gene3D" id="3.30.40.10">
    <property type="entry name" value="Zinc/RING finger domain, C3HC4 (zinc finger)"/>
    <property type="match status" value="1"/>
</dbReference>
<gene>
    <name evidence="11" type="ORF">RJ641_032586</name>
</gene>
<evidence type="ECO:0000256" key="6">
    <source>
        <dbReference type="ARBA" id="ARBA00022737"/>
    </source>
</evidence>
<evidence type="ECO:0000313" key="12">
    <source>
        <dbReference type="Proteomes" id="UP001370490"/>
    </source>
</evidence>
<dbReference type="InterPro" id="IPR011989">
    <property type="entry name" value="ARM-like"/>
</dbReference>
<dbReference type="Pfam" id="PF25368">
    <property type="entry name" value="PUB10_N"/>
    <property type="match status" value="1"/>
</dbReference>
<dbReference type="GO" id="GO:0007166">
    <property type="term" value="P:cell surface receptor signaling pathway"/>
    <property type="evidence" value="ECO:0007669"/>
    <property type="project" value="InterPro"/>
</dbReference>
<feature type="compositionally biased region" description="Basic and acidic residues" evidence="9">
    <location>
        <begin position="20"/>
        <end position="29"/>
    </location>
</feature>
<dbReference type="SUPFAM" id="SSF57850">
    <property type="entry name" value="RING/U-box"/>
    <property type="match status" value="1"/>
</dbReference>
<evidence type="ECO:0000256" key="7">
    <source>
        <dbReference type="ARBA" id="ARBA00022786"/>
    </source>
</evidence>
<dbReference type="FunFam" id="1.25.10.10:FF:000082">
    <property type="entry name" value="RING-type E3 ubiquitin transferase"/>
    <property type="match status" value="1"/>
</dbReference>
<evidence type="ECO:0000313" key="11">
    <source>
        <dbReference type="EMBL" id="KAK6939078.1"/>
    </source>
</evidence>
<proteinExistence type="predicted"/>
<feature type="compositionally biased region" description="Basic and acidic residues" evidence="9">
    <location>
        <begin position="1"/>
        <end position="13"/>
    </location>
</feature>
<comment type="function">
    <text evidence="2">Functions as an E3 ubiquitin ligase.</text>
</comment>
<dbReference type="InterPro" id="IPR045210">
    <property type="entry name" value="RING-Ubox_PUB"/>
</dbReference>
<evidence type="ECO:0000256" key="9">
    <source>
        <dbReference type="SAM" id="MobiDB-lite"/>
    </source>
</evidence>
<dbReference type="Proteomes" id="UP001370490">
    <property type="component" value="Unassembled WGS sequence"/>
</dbReference>
<dbReference type="CDD" id="cd16664">
    <property type="entry name" value="RING-Ubox_PUB"/>
    <property type="match status" value="1"/>
</dbReference>
<dbReference type="GO" id="GO:0061630">
    <property type="term" value="F:ubiquitin protein ligase activity"/>
    <property type="evidence" value="ECO:0007669"/>
    <property type="project" value="UniProtKB-EC"/>
</dbReference>
<keyword evidence="6" id="KW-0677">Repeat</keyword>
<evidence type="ECO:0000256" key="4">
    <source>
        <dbReference type="ARBA" id="ARBA00012483"/>
    </source>
</evidence>
<dbReference type="GO" id="GO:0016567">
    <property type="term" value="P:protein ubiquitination"/>
    <property type="evidence" value="ECO:0007669"/>
    <property type="project" value="InterPro"/>
</dbReference>
<dbReference type="PANTHER" id="PTHR23315">
    <property type="entry name" value="U BOX DOMAIN-CONTAINING"/>
    <property type="match status" value="1"/>
</dbReference>
<evidence type="ECO:0000256" key="1">
    <source>
        <dbReference type="ARBA" id="ARBA00000900"/>
    </source>
</evidence>
<comment type="caution">
    <text evidence="11">The sequence shown here is derived from an EMBL/GenBank/DDBJ whole genome shotgun (WGS) entry which is preliminary data.</text>
</comment>
<dbReference type="InterPro" id="IPR003613">
    <property type="entry name" value="Ubox_domain"/>
</dbReference>
<feature type="repeat" description="ARM" evidence="8">
    <location>
        <begin position="419"/>
        <end position="461"/>
    </location>
</feature>
<dbReference type="InterPro" id="IPR013083">
    <property type="entry name" value="Znf_RING/FYVE/PHD"/>
</dbReference>
<protein>
    <recommendedName>
        <fullName evidence="4">RING-type E3 ubiquitin transferase</fullName>
        <ecNumber evidence="4">2.3.2.27</ecNumber>
    </recommendedName>
</protein>
<keyword evidence="7" id="KW-0833">Ubl conjugation pathway</keyword>
<dbReference type="PROSITE" id="PS50176">
    <property type="entry name" value="ARM_REPEAT"/>
    <property type="match status" value="2"/>
</dbReference>
<organism evidence="11 12">
    <name type="scientific">Dillenia turbinata</name>
    <dbReference type="NCBI Taxonomy" id="194707"/>
    <lineage>
        <taxon>Eukaryota</taxon>
        <taxon>Viridiplantae</taxon>
        <taxon>Streptophyta</taxon>
        <taxon>Embryophyta</taxon>
        <taxon>Tracheophyta</taxon>
        <taxon>Spermatophyta</taxon>
        <taxon>Magnoliopsida</taxon>
        <taxon>eudicotyledons</taxon>
        <taxon>Gunneridae</taxon>
        <taxon>Pentapetalae</taxon>
        <taxon>Dilleniales</taxon>
        <taxon>Dilleniaceae</taxon>
        <taxon>Dillenia</taxon>
    </lineage>
</organism>
<dbReference type="Pfam" id="PF04564">
    <property type="entry name" value="U-box"/>
    <property type="match status" value="1"/>
</dbReference>
<dbReference type="SMART" id="SM00504">
    <property type="entry name" value="Ubox"/>
    <property type="match status" value="1"/>
</dbReference>
<evidence type="ECO:0000259" key="10">
    <source>
        <dbReference type="PROSITE" id="PS51698"/>
    </source>
</evidence>
<dbReference type="Pfam" id="PF25598">
    <property type="entry name" value="ARM_PUB"/>
    <property type="match status" value="1"/>
</dbReference>
<dbReference type="InterPro" id="IPR057623">
    <property type="entry name" value="PUB12-19-like_N"/>
</dbReference>
<dbReference type="SUPFAM" id="SSF48371">
    <property type="entry name" value="ARM repeat"/>
    <property type="match status" value="1"/>
</dbReference>
<comment type="catalytic activity">
    <reaction evidence="1">
        <text>S-ubiquitinyl-[E2 ubiquitin-conjugating enzyme]-L-cysteine + [acceptor protein]-L-lysine = [E2 ubiquitin-conjugating enzyme]-L-cysteine + N(6)-ubiquitinyl-[acceptor protein]-L-lysine.</text>
        <dbReference type="EC" id="2.3.2.27"/>
    </reaction>
</comment>
<keyword evidence="12" id="KW-1185">Reference proteome</keyword>
<dbReference type="InterPro" id="IPR058678">
    <property type="entry name" value="ARM_PUB"/>
</dbReference>
<sequence>MLMEKDTIQEETKNQNVTPDNHHPHHEDPNLVPEIIGVMEEIKGLEDFRKPHRKECYGLVRRLKLLVPFLEEMAAMDCTFSCNFLAGLVNLKKTFLMAKKLLVTCSEGSKLYLALESEAIMVRFHAVHDKLAQALDGLPFDEIGVSDEVKEQLLDKFLSDEFAIVQIELMGLQLKRAKRRTETQDMELAMDIMVLFSEEEERNANIAIAERLAKKLDLQAIDDLNAETTAIRKLVKSREGQSSESIQQLITLLNRFRHIAGLEEANLFEDPVIPKPLAKCISLAIPPEFLCPISLEIMTDPVIVASGQTYERESIQKWLDSDHRTCPSTRQTLAHLSLTPNYALKNLIMQWCEKNNFQLPQKEPPAGSEVCSTAPKEEILTLVQELSSSLLEEQRKAVMKIRKLSKESPESRVLIANSGGIPALVLLLSYPDSKIQQHAVTALLNLSIDEGNKKTIAREGAIPAIVEVLQGGNIEARENSAAALFSLSMLDENKVAIGLANGIPALVDLLQHGTIRGKKDAITALFNLCLDQANKVRAIKAGIVKPLLQLLEDQNLGMVDEALSILGILASCPEGRQEIGQLPFVETLVRFISEGTPKNKECAASVLLELGSNNQHIILAALQYGVYEHLAEIMKSGTNRAQRKANSLMQLISKKVQS</sequence>
<dbReference type="InterPro" id="IPR000225">
    <property type="entry name" value="Armadillo"/>
</dbReference>
<reference evidence="11 12" key="1">
    <citation type="submission" date="2023-12" db="EMBL/GenBank/DDBJ databases">
        <title>A high-quality genome assembly for Dillenia turbinata (Dilleniales).</title>
        <authorList>
            <person name="Chanderbali A."/>
        </authorList>
    </citation>
    <scope>NUCLEOTIDE SEQUENCE [LARGE SCALE GENOMIC DNA]</scope>
    <source>
        <strain evidence="11">LSX21</strain>
        <tissue evidence="11">Leaf</tissue>
    </source>
</reference>
<name>A0AAN8ZLY6_9MAGN</name>
<keyword evidence="5" id="KW-0808">Transferase</keyword>
<dbReference type="Gene3D" id="1.25.10.10">
    <property type="entry name" value="Leucine-rich Repeat Variant"/>
    <property type="match status" value="2"/>
</dbReference>
<evidence type="ECO:0000256" key="3">
    <source>
        <dbReference type="ARBA" id="ARBA00004906"/>
    </source>
</evidence>
<feature type="domain" description="U-box" evidence="10">
    <location>
        <begin position="284"/>
        <end position="358"/>
    </location>
</feature>
<dbReference type="EC" id="2.3.2.27" evidence="4"/>
<dbReference type="InterPro" id="IPR036537">
    <property type="entry name" value="Adaptor_Cbl_N_dom_sf"/>
</dbReference>
<feature type="region of interest" description="Disordered" evidence="9">
    <location>
        <begin position="1"/>
        <end position="30"/>
    </location>
</feature>
<dbReference type="FunFam" id="3.30.40.10:FF:000335">
    <property type="entry name" value="RING-type E3 ubiquitin transferase"/>
    <property type="match status" value="1"/>
</dbReference>
<dbReference type="PROSITE" id="PS51698">
    <property type="entry name" value="U_BOX"/>
    <property type="match status" value="1"/>
</dbReference>
<dbReference type="InterPro" id="IPR016024">
    <property type="entry name" value="ARM-type_fold"/>
</dbReference>